<proteinExistence type="predicted"/>
<keyword evidence="2" id="KW-1185">Reference proteome</keyword>
<dbReference type="OrthoDB" id="5406920at2759"/>
<evidence type="ECO:0000313" key="2">
    <source>
        <dbReference type="Proteomes" id="UP000283090"/>
    </source>
</evidence>
<dbReference type="EMBL" id="SAEB01000006">
    <property type="protein sequence ID" value="RVD84846.1"/>
    <property type="molecule type" value="Genomic_DNA"/>
</dbReference>
<sequence>MTITPPTSPWGYNASTDQIGRMQAREYEQITAGKVSAADVYYSGGVEGNQGGLGGSHVRKKQVEWDQWVVGGEGGRSTGLKNKMVSIGRAVSLRECDRLYEDKGRAVTDR</sequence>
<gene>
    <name evidence="1" type="ORF">DFL_003184</name>
</gene>
<name>A0A437A1B4_ARTFL</name>
<protein>
    <submittedName>
        <fullName evidence="1">Uncharacterized protein</fullName>
    </submittedName>
</protein>
<dbReference type="Proteomes" id="UP000283090">
    <property type="component" value="Unassembled WGS sequence"/>
</dbReference>
<comment type="caution">
    <text evidence="1">The sequence shown here is derived from an EMBL/GenBank/DDBJ whole genome shotgun (WGS) entry which is preliminary data.</text>
</comment>
<dbReference type="GeneID" id="93585495"/>
<dbReference type="VEuPathDB" id="FungiDB:DFL_003184"/>
<dbReference type="AlphaFoldDB" id="A0A437A1B4"/>
<reference evidence="1 2" key="1">
    <citation type="submission" date="2019-01" db="EMBL/GenBank/DDBJ databases">
        <title>Intercellular communication is required for trap formation in the nematode-trapping fungus Duddingtonia flagrans.</title>
        <authorList>
            <person name="Youssar L."/>
            <person name="Wernet V."/>
            <person name="Hensel N."/>
            <person name="Hildebrandt H.-G."/>
            <person name="Fischer R."/>
        </authorList>
    </citation>
    <scope>NUCLEOTIDE SEQUENCE [LARGE SCALE GENOMIC DNA]</scope>
    <source>
        <strain evidence="1 2">CBS H-5679</strain>
    </source>
</reference>
<dbReference type="RefSeq" id="XP_067490390.1">
    <property type="nucleotide sequence ID" value="XM_067632085.1"/>
</dbReference>
<accession>A0A437A1B4</accession>
<organism evidence="1 2">
    <name type="scientific">Arthrobotrys flagrans</name>
    <name type="common">Nematode-trapping fungus</name>
    <name type="synonym">Trichothecium flagrans</name>
    <dbReference type="NCBI Taxonomy" id="97331"/>
    <lineage>
        <taxon>Eukaryota</taxon>
        <taxon>Fungi</taxon>
        <taxon>Dikarya</taxon>
        <taxon>Ascomycota</taxon>
        <taxon>Pezizomycotina</taxon>
        <taxon>Orbiliomycetes</taxon>
        <taxon>Orbiliales</taxon>
        <taxon>Orbiliaceae</taxon>
        <taxon>Arthrobotrys</taxon>
    </lineage>
</organism>
<evidence type="ECO:0000313" key="1">
    <source>
        <dbReference type="EMBL" id="RVD84846.1"/>
    </source>
</evidence>